<evidence type="ECO:0000256" key="1">
    <source>
        <dbReference type="SAM" id="Phobius"/>
    </source>
</evidence>
<keyword evidence="1" id="KW-0812">Transmembrane</keyword>
<proteinExistence type="predicted"/>
<dbReference type="NCBIfam" id="TIGR02532">
    <property type="entry name" value="IV_pilin_GFxxxE"/>
    <property type="match status" value="1"/>
</dbReference>
<keyword evidence="1" id="KW-0472">Membrane</keyword>
<reference evidence="2 3" key="1">
    <citation type="journal article" date="2013" name="Genome Announc.">
        <title>Draft Genome Sequence of Desulfotignum phosphitoxidans DSM 13687 Strain FiPS-3.</title>
        <authorList>
            <person name="Poehlein A."/>
            <person name="Daniel R."/>
            <person name="Simeonova D.D."/>
        </authorList>
    </citation>
    <scope>NUCLEOTIDE SEQUENCE [LARGE SCALE GENOMIC DNA]</scope>
    <source>
        <strain evidence="2 3">DSM 13687</strain>
    </source>
</reference>
<protein>
    <submittedName>
        <fullName evidence="2">Putativegeneral secretion pathway protein</fullName>
    </submittedName>
</protein>
<keyword evidence="3" id="KW-1185">Reference proteome</keyword>
<organism evidence="2 3">
    <name type="scientific">Desulfotignum phosphitoxidans DSM 13687</name>
    <dbReference type="NCBI Taxonomy" id="1286635"/>
    <lineage>
        <taxon>Bacteria</taxon>
        <taxon>Pseudomonadati</taxon>
        <taxon>Thermodesulfobacteriota</taxon>
        <taxon>Desulfobacteria</taxon>
        <taxon>Desulfobacterales</taxon>
        <taxon>Desulfobacteraceae</taxon>
        <taxon>Desulfotignum</taxon>
    </lineage>
</organism>
<evidence type="ECO:0000313" key="3">
    <source>
        <dbReference type="Proteomes" id="UP000014216"/>
    </source>
</evidence>
<evidence type="ECO:0000313" key="2">
    <source>
        <dbReference type="EMBL" id="EMS80464.1"/>
    </source>
</evidence>
<feature type="transmembrane region" description="Helical" evidence="1">
    <location>
        <begin position="25"/>
        <end position="47"/>
    </location>
</feature>
<gene>
    <name evidence="2" type="ORF">Dpo_2c01530</name>
</gene>
<keyword evidence="1" id="KW-1133">Transmembrane helix</keyword>
<dbReference type="InterPro" id="IPR012902">
    <property type="entry name" value="N_methyl_site"/>
</dbReference>
<dbReference type="InterPro" id="IPR045584">
    <property type="entry name" value="Pilin-like"/>
</dbReference>
<dbReference type="SUPFAM" id="SSF54523">
    <property type="entry name" value="Pili subunits"/>
    <property type="match status" value="1"/>
</dbReference>
<accession>S0G4E1</accession>
<name>S0G4E1_9BACT</name>
<dbReference type="AlphaFoldDB" id="S0G4E1"/>
<comment type="caution">
    <text evidence="2">The sequence shown here is derived from an EMBL/GenBank/DDBJ whole genome shotgun (WGS) entry which is preliminary data.</text>
</comment>
<dbReference type="Pfam" id="PF07963">
    <property type="entry name" value="N_methyl"/>
    <property type="match status" value="1"/>
</dbReference>
<sequence length="188" mass="20552">MACPEGMGKTRISPAGILNNRKPTYGFTLIELIVVISVISALVIVTLPNVKWGGLLQNQTQGVGFLIQLMEKLKGRAVQKNLDIFLHVDSSAGISWITDASMDEAAVRDARDTPLDIPGGLYISGVVFPEAHAGRQTGPDMIRFSRHGYSDLAIVHIQGGRSPVSLKIEPFLMTVTPFFERITFDDCR</sequence>
<dbReference type="Proteomes" id="UP000014216">
    <property type="component" value="Unassembled WGS sequence"/>
</dbReference>
<dbReference type="EMBL" id="APJX01000002">
    <property type="protein sequence ID" value="EMS80464.1"/>
    <property type="molecule type" value="Genomic_DNA"/>
</dbReference>